<keyword evidence="6" id="KW-0175">Coiled coil</keyword>
<organism evidence="9 10">
    <name type="scientific">Priapulus caudatus</name>
    <name type="common">Priapulid worm</name>
    <dbReference type="NCBI Taxonomy" id="37621"/>
    <lineage>
        <taxon>Eukaryota</taxon>
        <taxon>Metazoa</taxon>
        <taxon>Ecdysozoa</taxon>
        <taxon>Scalidophora</taxon>
        <taxon>Priapulida</taxon>
        <taxon>Priapulimorpha</taxon>
        <taxon>Priapulimorphida</taxon>
        <taxon>Priapulidae</taxon>
        <taxon>Priapulus</taxon>
    </lineage>
</organism>
<dbReference type="GeneID" id="106812004"/>
<sequence>MSGKQDQVIVLEPSTELRFKGPFTDVVTTNLKLINPTEKKVCFKVKTTAPKRYCVRPNSGIISPNADVLISVMLQPFEFDPNEKSKHKFMVQTVFAATDDPDLETVWRDASPDQLMDSKLKCVFIFPVDSAQNNLDVSSSPAPAPGVEEMKPNVAKLSEARASPKVHFQVNNVETDLRNAMAENKRLLSEIDALRKENKTWRDDDLRLRRAVQSSSGSEQVHTVPAGQTGTFSTLQQLTQGNAIPPIMYLVAALILGLIVGKFIL</sequence>
<proteinExistence type="inferred from homology"/>
<dbReference type="InterPro" id="IPR000535">
    <property type="entry name" value="MSP_dom"/>
</dbReference>
<evidence type="ECO:0000256" key="3">
    <source>
        <dbReference type="ARBA" id="ARBA00022692"/>
    </source>
</evidence>
<evidence type="ECO:0000256" key="1">
    <source>
        <dbReference type="ARBA" id="ARBA00004211"/>
    </source>
</evidence>
<keyword evidence="5 7" id="KW-0472">Membrane</keyword>
<evidence type="ECO:0000313" key="10">
    <source>
        <dbReference type="RefSeq" id="XP_014671236.1"/>
    </source>
</evidence>
<feature type="transmembrane region" description="Helical" evidence="7">
    <location>
        <begin position="247"/>
        <end position="264"/>
    </location>
</feature>
<feature type="domain" description="MSP" evidence="8">
    <location>
        <begin position="8"/>
        <end position="125"/>
    </location>
</feature>
<name>A0ABM1EGB5_PRICU</name>
<dbReference type="InterPro" id="IPR016763">
    <property type="entry name" value="VAP"/>
</dbReference>
<dbReference type="InterPro" id="IPR008962">
    <property type="entry name" value="PapD-like_sf"/>
</dbReference>
<evidence type="ECO:0000256" key="5">
    <source>
        <dbReference type="ARBA" id="ARBA00023136"/>
    </source>
</evidence>
<evidence type="ECO:0000256" key="7">
    <source>
        <dbReference type="SAM" id="Phobius"/>
    </source>
</evidence>
<reference evidence="10" key="1">
    <citation type="submission" date="2025-08" db="UniProtKB">
        <authorList>
            <consortium name="RefSeq"/>
        </authorList>
    </citation>
    <scope>IDENTIFICATION</scope>
</reference>
<evidence type="ECO:0000256" key="6">
    <source>
        <dbReference type="SAM" id="Coils"/>
    </source>
</evidence>
<protein>
    <submittedName>
        <fullName evidence="10">Vesicle-associated membrane protein-associated protein A-like isoform X1</fullName>
    </submittedName>
</protein>
<dbReference type="PIRSF" id="PIRSF019693">
    <property type="entry name" value="VAMP-associated"/>
    <property type="match status" value="1"/>
</dbReference>
<dbReference type="PROSITE" id="PS50202">
    <property type="entry name" value="MSP"/>
    <property type="match status" value="1"/>
</dbReference>
<gene>
    <name evidence="10" type="primary">LOC106812004</name>
</gene>
<evidence type="ECO:0000256" key="2">
    <source>
        <dbReference type="ARBA" id="ARBA00008932"/>
    </source>
</evidence>
<comment type="similarity">
    <text evidence="2">Belongs to the VAMP-associated protein (VAP) (TC 9.B.17) family.</text>
</comment>
<feature type="coiled-coil region" evidence="6">
    <location>
        <begin position="170"/>
        <end position="204"/>
    </location>
</feature>
<comment type="subcellular location">
    <subcellularLocation>
        <location evidence="1">Membrane</location>
        <topology evidence="1">Single-pass type IV membrane protein</topology>
    </subcellularLocation>
</comment>
<accession>A0ABM1EGB5</accession>
<dbReference type="Proteomes" id="UP000695022">
    <property type="component" value="Unplaced"/>
</dbReference>
<keyword evidence="3 7" id="KW-0812">Transmembrane</keyword>
<keyword evidence="9" id="KW-1185">Reference proteome</keyword>
<dbReference type="RefSeq" id="XP_014671236.1">
    <property type="nucleotide sequence ID" value="XM_014815750.1"/>
</dbReference>
<dbReference type="SUPFAM" id="SSF49354">
    <property type="entry name" value="PapD-like"/>
    <property type="match status" value="1"/>
</dbReference>
<dbReference type="Pfam" id="PF00635">
    <property type="entry name" value="Motile_Sperm"/>
    <property type="match status" value="1"/>
</dbReference>
<dbReference type="PANTHER" id="PTHR10809:SF6">
    <property type="entry name" value="AT11025P-RELATED"/>
    <property type="match status" value="1"/>
</dbReference>
<dbReference type="PANTHER" id="PTHR10809">
    <property type="entry name" value="VESICLE-ASSOCIATED MEMBRANE PROTEIN-ASSOCIATED PROTEIN"/>
    <property type="match status" value="1"/>
</dbReference>
<dbReference type="InterPro" id="IPR013783">
    <property type="entry name" value="Ig-like_fold"/>
</dbReference>
<keyword evidence="4 7" id="KW-1133">Transmembrane helix</keyword>
<evidence type="ECO:0000256" key="4">
    <source>
        <dbReference type="ARBA" id="ARBA00022989"/>
    </source>
</evidence>
<dbReference type="Gene3D" id="2.60.40.10">
    <property type="entry name" value="Immunoglobulins"/>
    <property type="match status" value="1"/>
</dbReference>
<evidence type="ECO:0000313" key="9">
    <source>
        <dbReference type="Proteomes" id="UP000695022"/>
    </source>
</evidence>
<evidence type="ECO:0000259" key="8">
    <source>
        <dbReference type="PROSITE" id="PS50202"/>
    </source>
</evidence>